<sequence length="238" mass="26726">MATAKVTNITANTNGNANGNGNANTRYSQCPLPNLGGHTPDREGIDSWQQRTRRPMLRRDDGLTRPYQKEDRPKRSYTSPSRPKEKRVPQSRTPETEKDPPEKEQPEVVPKSVLSHLRRRRLAPHQAAGRWRLLRPRSPFPQLFHPPSRSLFLASLPVVCSRYSTLVLHTAVQSVVQLQSKNLLIHLSPNLALGRRQLLPHSAPLGLASLGNQKAKKKASTGIQRGHTLFFFVSLLPD</sequence>
<keyword evidence="3" id="KW-1185">Reference proteome</keyword>
<proteinExistence type="predicted"/>
<feature type="region of interest" description="Disordered" evidence="1">
    <location>
        <begin position="1"/>
        <end position="127"/>
    </location>
</feature>
<evidence type="ECO:0000313" key="2">
    <source>
        <dbReference type="EMBL" id="KAH7148743.1"/>
    </source>
</evidence>
<accession>A0A9P9J5B8</accession>
<organism evidence="2 3">
    <name type="scientific">Dactylonectria macrodidyma</name>
    <dbReference type="NCBI Taxonomy" id="307937"/>
    <lineage>
        <taxon>Eukaryota</taxon>
        <taxon>Fungi</taxon>
        <taxon>Dikarya</taxon>
        <taxon>Ascomycota</taxon>
        <taxon>Pezizomycotina</taxon>
        <taxon>Sordariomycetes</taxon>
        <taxon>Hypocreomycetidae</taxon>
        <taxon>Hypocreales</taxon>
        <taxon>Nectriaceae</taxon>
        <taxon>Dactylonectria</taxon>
    </lineage>
</organism>
<feature type="compositionally biased region" description="Low complexity" evidence="1">
    <location>
        <begin position="10"/>
        <end position="25"/>
    </location>
</feature>
<evidence type="ECO:0000313" key="3">
    <source>
        <dbReference type="Proteomes" id="UP000738349"/>
    </source>
</evidence>
<dbReference type="Proteomes" id="UP000738349">
    <property type="component" value="Unassembled WGS sequence"/>
</dbReference>
<dbReference type="EMBL" id="JAGMUV010000007">
    <property type="protein sequence ID" value="KAH7148743.1"/>
    <property type="molecule type" value="Genomic_DNA"/>
</dbReference>
<feature type="compositionally biased region" description="Basic and acidic residues" evidence="1">
    <location>
        <begin position="82"/>
        <end position="106"/>
    </location>
</feature>
<reference evidence="2" key="1">
    <citation type="journal article" date="2021" name="Nat. Commun.">
        <title>Genetic determinants of endophytism in the Arabidopsis root mycobiome.</title>
        <authorList>
            <person name="Mesny F."/>
            <person name="Miyauchi S."/>
            <person name="Thiergart T."/>
            <person name="Pickel B."/>
            <person name="Atanasova L."/>
            <person name="Karlsson M."/>
            <person name="Huettel B."/>
            <person name="Barry K.W."/>
            <person name="Haridas S."/>
            <person name="Chen C."/>
            <person name="Bauer D."/>
            <person name="Andreopoulos W."/>
            <person name="Pangilinan J."/>
            <person name="LaButti K."/>
            <person name="Riley R."/>
            <person name="Lipzen A."/>
            <person name="Clum A."/>
            <person name="Drula E."/>
            <person name="Henrissat B."/>
            <person name="Kohler A."/>
            <person name="Grigoriev I.V."/>
            <person name="Martin F.M."/>
            <person name="Hacquard S."/>
        </authorList>
    </citation>
    <scope>NUCLEOTIDE SEQUENCE</scope>
    <source>
        <strain evidence="2">MPI-CAGE-AT-0147</strain>
    </source>
</reference>
<dbReference type="AlphaFoldDB" id="A0A9P9J5B8"/>
<protein>
    <submittedName>
        <fullName evidence="2">Uncharacterized protein</fullName>
    </submittedName>
</protein>
<comment type="caution">
    <text evidence="2">The sequence shown here is derived from an EMBL/GenBank/DDBJ whole genome shotgun (WGS) entry which is preliminary data.</text>
</comment>
<gene>
    <name evidence="2" type="ORF">EDB81DRAFT_793197</name>
</gene>
<evidence type="ECO:0000256" key="1">
    <source>
        <dbReference type="SAM" id="MobiDB-lite"/>
    </source>
</evidence>
<name>A0A9P9J5B8_9HYPO</name>
<feature type="compositionally biased region" description="Basic and acidic residues" evidence="1">
    <location>
        <begin position="57"/>
        <end position="74"/>
    </location>
</feature>